<evidence type="ECO:0000313" key="3">
    <source>
        <dbReference type="Proteomes" id="UP000559256"/>
    </source>
</evidence>
<keyword evidence="1" id="KW-1133">Transmembrane helix</keyword>
<keyword evidence="1" id="KW-0472">Membrane</keyword>
<feature type="transmembrane region" description="Helical" evidence="1">
    <location>
        <begin position="134"/>
        <end position="152"/>
    </location>
</feature>
<dbReference type="EMBL" id="JAACJM010000034">
    <property type="protein sequence ID" value="KAF5363130.1"/>
    <property type="molecule type" value="Genomic_DNA"/>
</dbReference>
<keyword evidence="3" id="KW-1185">Reference proteome</keyword>
<feature type="transmembrane region" description="Helical" evidence="1">
    <location>
        <begin position="179"/>
        <end position="199"/>
    </location>
</feature>
<keyword evidence="1" id="KW-0812">Transmembrane</keyword>
<comment type="caution">
    <text evidence="2">The sequence shown here is derived from an EMBL/GenBank/DDBJ whole genome shotgun (WGS) entry which is preliminary data.</text>
</comment>
<organism evidence="2 3">
    <name type="scientific">Tetrapyrgos nigripes</name>
    <dbReference type="NCBI Taxonomy" id="182062"/>
    <lineage>
        <taxon>Eukaryota</taxon>
        <taxon>Fungi</taxon>
        <taxon>Dikarya</taxon>
        <taxon>Basidiomycota</taxon>
        <taxon>Agaricomycotina</taxon>
        <taxon>Agaricomycetes</taxon>
        <taxon>Agaricomycetidae</taxon>
        <taxon>Agaricales</taxon>
        <taxon>Marasmiineae</taxon>
        <taxon>Marasmiaceae</taxon>
        <taxon>Tetrapyrgos</taxon>
    </lineage>
</organism>
<feature type="transmembrane region" description="Helical" evidence="1">
    <location>
        <begin position="52"/>
        <end position="82"/>
    </location>
</feature>
<evidence type="ECO:0000313" key="2">
    <source>
        <dbReference type="EMBL" id="KAF5363130.1"/>
    </source>
</evidence>
<evidence type="ECO:0000256" key="1">
    <source>
        <dbReference type="SAM" id="Phobius"/>
    </source>
</evidence>
<feature type="transmembrane region" description="Helical" evidence="1">
    <location>
        <begin position="220"/>
        <end position="245"/>
    </location>
</feature>
<name>A0A8H5GE70_9AGAR</name>
<accession>A0A8H5GE70</accession>
<gene>
    <name evidence="2" type="ORF">D9758_008357</name>
</gene>
<proteinExistence type="predicted"/>
<feature type="transmembrane region" description="Helical" evidence="1">
    <location>
        <begin position="251"/>
        <end position="272"/>
    </location>
</feature>
<feature type="transmembrane region" description="Helical" evidence="1">
    <location>
        <begin position="20"/>
        <end position="40"/>
    </location>
</feature>
<dbReference type="Proteomes" id="UP000559256">
    <property type="component" value="Unassembled WGS sequence"/>
</dbReference>
<sequence length="337" mass="37789">MAGRDIDYNVLFIVAGWIEAVAYGFLFCMFCVTLYFTFGGSSRRSYDAHSRILLGISTSMFLIATLHACIGCYRLVAAYVFNGRNPRGGPAGYLGNLGHWDAILYEVLYATQEVLGGAAAIYRCWVLWNKQFKIVALPIALLIVTIVFGYWTDALFTKQGTNESTLHELIQLKHWIRTFYSVAVVQNILTTGLMIYAIYRNYKQTVGANLRSFGGIRMTWLMRTLVEAAALQLLIELLLLILFLIGTNIQYIFLDAVVPVIGITFNAMTISYRLRILTESRGDTQWSSSFKAATASSQLPRSDHSQSTRVGVDVDVIELSGNGSLYHKERRSSFEDV</sequence>
<reference evidence="2 3" key="1">
    <citation type="journal article" date="2020" name="ISME J.">
        <title>Uncovering the hidden diversity of litter-decomposition mechanisms in mushroom-forming fungi.</title>
        <authorList>
            <person name="Floudas D."/>
            <person name="Bentzer J."/>
            <person name="Ahren D."/>
            <person name="Johansson T."/>
            <person name="Persson P."/>
            <person name="Tunlid A."/>
        </authorList>
    </citation>
    <scope>NUCLEOTIDE SEQUENCE [LARGE SCALE GENOMIC DNA]</scope>
    <source>
        <strain evidence="2 3">CBS 291.85</strain>
    </source>
</reference>
<dbReference type="OrthoDB" id="3346544at2759"/>
<dbReference type="AlphaFoldDB" id="A0A8H5GE70"/>
<protein>
    <submittedName>
        <fullName evidence="2">Uncharacterized protein</fullName>
    </submittedName>
</protein>